<proteinExistence type="predicted"/>
<dbReference type="Pfam" id="PF13833">
    <property type="entry name" value="EF-hand_8"/>
    <property type="match status" value="1"/>
</dbReference>
<dbReference type="AlphaFoldDB" id="A0ABC8T8J5"/>
<organism evidence="3 4">
    <name type="scientific">Ilex paraguariensis</name>
    <name type="common">yerba mate</name>
    <dbReference type="NCBI Taxonomy" id="185542"/>
    <lineage>
        <taxon>Eukaryota</taxon>
        <taxon>Viridiplantae</taxon>
        <taxon>Streptophyta</taxon>
        <taxon>Embryophyta</taxon>
        <taxon>Tracheophyta</taxon>
        <taxon>Spermatophyta</taxon>
        <taxon>Magnoliopsida</taxon>
        <taxon>eudicotyledons</taxon>
        <taxon>Gunneridae</taxon>
        <taxon>Pentapetalae</taxon>
        <taxon>asterids</taxon>
        <taxon>campanulids</taxon>
        <taxon>Aquifoliales</taxon>
        <taxon>Aquifoliaceae</taxon>
        <taxon>Ilex</taxon>
    </lineage>
</organism>
<dbReference type="PROSITE" id="PS00018">
    <property type="entry name" value="EF_HAND_1"/>
    <property type="match status" value="2"/>
</dbReference>
<dbReference type="SMART" id="SM00054">
    <property type="entry name" value="EFh"/>
    <property type="match status" value="2"/>
</dbReference>
<dbReference type="InterPro" id="IPR002048">
    <property type="entry name" value="EF_hand_dom"/>
</dbReference>
<dbReference type="Proteomes" id="UP001642360">
    <property type="component" value="Unassembled WGS sequence"/>
</dbReference>
<name>A0ABC8T8J5_9AQUA</name>
<feature type="domain" description="EF-hand" evidence="2">
    <location>
        <begin position="175"/>
        <end position="210"/>
    </location>
</feature>
<dbReference type="EMBL" id="CAUOFW020004034">
    <property type="protein sequence ID" value="CAK9163437.1"/>
    <property type="molecule type" value="Genomic_DNA"/>
</dbReference>
<protein>
    <recommendedName>
        <fullName evidence="2">EF-hand domain-containing protein</fullName>
    </recommendedName>
</protein>
<evidence type="ECO:0000313" key="4">
    <source>
        <dbReference type="Proteomes" id="UP001642360"/>
    </source>
</evidence>
<comment type="caution">
    <text evidence="3">The sequence shown here is derived from an EMBL/GenBank/DDBJ whole genome shotgun (WGS) entry which is preliminary data.</text>
</comment>
<dbReference type="Gene3D" id="1.10.238.10">
    <property type="entry name" value="EF-hand"/>
    <property type="match status" value="1"/>
</dbReference>
<reference evidence="3 4" key="1">
    <citation type="submission" date="2024-02" db="EMBL/GenBank/DDBJ databases">
        <authorList>
            <person name="Vignale AGUSTIN F."/>
            <person name="Sosa J E."/>
            <person name="Modenutti C."/>
        </authorList>
    </citation>
    <scope>NUCLEOTIDE SEQUENCE [LARGE SCALE GENOMIC DNA]</scope>
</reference>
<dbReference type="PANTHER" id="PTHR10827:SF101">
    <property type="entry name" value="CALCIUM-BINDING EF HAND FAMILY PROTEIN"/>
    <property type="match status" value="1"/>
</dbReference>
<keyword evidence="1" id="KW-0106">Calcium</keyword>
<feature type="domain" description="EF-hand" evidence="2">
    <location>
        <begin position="134"/>
        <end position="160"/>
    </location>
</feature>
<dbReference type="InterPro" id="IPR011992">
    <property type="entry name" value="EF-hand-dom_pair"/>
</dbReference>
<feature type="non-terminal residue" evidence="3">
    <location>
        <position position="225"/>
    </location>
</feature>
<accession>A0ABC8T8J5</accession>
<evidence type="ECO:0000256" key="1">
    <source>
        <dbReference type="ARBA" id="ARBA00022837"/>
    </source>
</evidence>
<dbReference type="PANTHER" id="PTHR10827">
    <property type="entry name" value="RETICULOCALBIN"/>
    <property type="match status" value="1"/>
</dbReference>
<feature type="non-terminal residue" evidence="3">
    <location>
        <position position="1"/>
    </location>
</feature>
<keyword evidence="4" id="KW-1185">Reference proteome</keyword>
<dbReference type="Pfam" id="PF13202">
    <property type="entry name" value="EF-hand_5"/>
    <property type="match status" value="1"/>
</dbReference>
<dbReference type="SUPFAM" id="SSF47473">
    <property type="entry name" value="EF-hand"/>
    <property type="match status" value="1"/>
</dbReference>
<dbReference type="InterPro" id="IPR018247">
    <property type="entry name" value="EF_Hand_1_Ca_BS"/>
</dbReference>
<evidence type="ECO:0000259" key="2">
    <source>
        <dbReference type="PROSITE" id="PS50222"/>
    </source>
</evidence>
<evidence type="ECO:0000313" key="3">
    <source>
        <dbReference type="EMBL" id="CAK9163437.1"/>
    </source>
</evidence>
<dbReference type="PROSITE" id="PS50222">
    <property type="entry name" value="EF_HAND_2"/>
    <property type="match status" value="2"/>
</dbReference>
<sequence>WCRCCARGDSQPVYEAESLLSTYPKASLRAAILKSQPPLRLLHLKRAPSALRKQWNYTGPMQSRSILAHTKHGRQSLAAESLFGSPTLGQSPEPWSNQIVGFRRMKIFDTNQECNMPYSCAYCELIRSSVSFHFRERDTDKDGKVNFKEFFHGLFDLVRNYDEEDHNSSHESHGSEEFPARKLFAQFDKDGDGYLSDVELLSIIGKIHPSEHYYAKQQAHYIISQ</sequence>
<gene>
    <name evidence="3" type="ORF">ILEXP_LOCUS32484</name>
</gene>